<accession>A0A8J2NJI1</accession>
<reference evidence="3" key="1">
    <citation type="submission" date="2021-06" db="EMBL/GenBank/DDBJ databases">
        <authorList>
            <person name="Hodson N. C."/>
            <person name="Mongue J. A."/>
            <person name="Jaron S. K."/>
        </authorList>
    </citation>
    <scope>NUCLEOTIDE SEQUENCE</scope>
</reference>
<dbReference type="PROSITE" id="PS50304">
    <property type="entry name" value="TUDOR"/>
    <property type="match status" value="1"/>
</dbReference>
<sequence>MEEVADDPEEIPRESDAGTWDVPFNRVRSVKVSNEGLLSALNPGAGSHKKYEPAGNTDLGECEECLIVDCGKGCKRGKKALENSHENVVSKEETEPSVPPGVHAHSSGMTECGKENAYHCDRNEEVELTKTKSISASGLPPSSNLVSLNKKLAGGRGRSIRRAVVVEPGRPPSSAESGVVLQKTVIEQVAADLECATVSEATESRIQKCVADVIRDDDALAKVLTRFASPKSFDCVNGKYVRITHIYSHNLVHVIEQEVLKNEYLDLLDDVNDICKDESPLITEPEIGDMVCAPSHDGTMHRAIIQKKNTDGKFVIRFTDLGGSKDISLQELKPFSDDLFEIPLLGYDVRIRGLEDDLPLLSPQDYEANLKPWLMKQKLKITEGKSLSRMLHEAEFIGPEYNLVDRIRRFQVWEWERLFETGLKKDINIIEGRSWPPTKSFIIPLTLFPNHPAKMECSRILQGCNLTFKNIQVDRIQAESRVLKMQIDRYVEKVQASDHFPVIEETFLFRPDNSYWRRATRLDMDCIYCFDTDEAFSLKSNHESRRMPPDFLKIPILTIMCRFSGIENDTRMQNAIEGSFKHKRFRIIFIEIDEVISCFFPRSLPGSGDMMRMSC</sequence>
<feature type="compositionally biased region" description="Basic and acidic residues" evidence="1">
    <location>
        <begin position="85"/>
        <end position="94"/>
    </location>
</feature>
<protein>
    <recommendedName>
        <fullName evidence="2">Tudor domain-containing protein</fullName>
    </recommendedName>
</protein>
<organism evidence="3 4">
    <name type="scientific">Allacma fusca</name>
    <dbReference type="NCBI Taxonomy" id="39272"/>
    <lineage>
        <taxon>Eukaryota</taxon>
        <taxon>Metazoa</taxon>
        <taxon>Ecdysozoa</taxon>
        <taxon>Arthropoda</taxon>
        <taxon>Hexapoda</taxon>
        <taxon>Collembola</taxon>
        <taxon>Symphypleona</taxon>
        <taxon>Sminthuridae</taxon>
        <taxon>Allacma</taxon>
    </lineage>
</organism>
<evidence type="ECO:0000259" key="2">
    <source>
        <dbReference type="PROSITE" id="PS50304"/>
    </source>
</evidence>
<dbReference type="InterPro" id="IPR002999">
    <property type="entry name" value="Tudor"/>
</dbReference>
<evidence type="ECO:0000256" key="1">
    <source>
        <dbReference type="SAM" id="MobiDB-lite"/>
    </source>
</evidence>
<evidence type="ECO:0000313" key="4">
    <source>
        <dbReference type="Proteomes" id="UP000708208"/>
    </source>
</evidence>
<feature type="region of interest" description="Disordered" evidence="1">
    <location>
        <begin position="1"/>
        <end position="20"/>
    </location>
</feature>
<dbReference type="EMBL" id="CAJVCH010028510">
    <property type="protein sequence ID" value="CAG7704211.1"/>
    <property type="molecule type" value="Genomic_DNA"/>
</dbReference>
<dbReference type="Proteomes" id="UP000708208">
    <property type="component" value="Unassembled WGS sequence"/>
</dbReference>
<gene>
    <name evidence="3" type="ORF">AFUS01_LOCUS4561</name>
</gene>
<feature type="region of interest" description="Disordered" evidence="1">
    <location>
        <begin position="85"/>
        <end position="110"/>
    </location>
</feature>
<dbReference type="Pfam" id="PF00567">
    <property type="entry name" value="TUDOR"/>
    <property type="match status" value="1"/>
</dbReference>
<feature type="domain" description="Tudor" evidence="2">
    <location>
        <begin position="284"/>
        <end position="342"/>
    </location>
</feature>
<dbReference type="SMART" id="SM00333">
    <property type="entry name" value="TUDOR"/>
    <property type="match status" value="1"/>
</dbReference>
<comment type="caution">
    <text evidence="3">The sequence shown here is derived from an EMBL/GenBank/DDBJ whole genome shotgun (WGS) entry which is preliminary data.</text>
</comment>
<dbReference type="AlphaFoldDB" id="A0A8J2NJI1"/>
<keyword evidence="4" id="KW-1185">Reference proteome</keyword>
<evidence type="ECO:0000313" key="3">
    <source>
        <dbReference type="EMBL" id="CAG7704211.1"/>
    </source>
</evidence>
<name>A0A8J2NJI1_9HEXA</name>
<proteinExistence type="predicted"/>